<dbReference type="AlphaFoldDB" id="A0A8H8S606"/>
<feature type="region of interest" description="Disordered" evidence="6">
    <location>
        <begin position="756"/>
        <end position="785"/>
    </location>
</feature>
<evidence type="ECO:0000256" key="1">
    <source>
        <dbReference type="ARBA" id="ARBA00004123"/>
    </source>
</evidence>
<evidence type="ECO:0000313" key="7">
    <source>
        <dbReference type="EMBL" id="TVY48673.1"/>
    </source>
</evidence>
<evidence type="ECO:0000256" key="3">
    <source>
        <dbReference type="ARBA" id="ARBA00023015"/>
    </source>
</evidence>
<feature type="compositionally biased region" description="Basic and acidic residues" evidence="6">
    <location>
        <begin position="334"/>
        <end position="343"/>
    </location>
</feature>
<reference evidence="7 8" key="1">
    <citation type="submission" date="2018-05" db="EMBL/GenBank/DDBJ databases">
        <title>Genome sequencing and assembly of the regulated plant pathogen Lachnellula willkommii and related sister species for the development of diagnostic species identification markers.</title>
        <authorList>
            <person name="Giroux E."/>
            <person name="Bilodeau G."/>
        </authorList>
    </citation>
    <scope>NUCLEOTIDE SEQUENCE [LARGE SCALE GENOMIC DNA]</scope>
    <source>
        <strain evidence="7 8">CBS 160.35</strain>
    </source>
</reference>
<feature type="compositionally biased region" description="Low complexity" evidence="6">
    <location>
        <begin position="206"/>
        <end position="218"/>
    </location>
</feature>
<evidence type="ECO:0000256" key="6">
    <source>
        <dbReference type="SAM" id="MobiDB-lite"/>
    </source>
</evidence>
<feature type="region of interest" description="Disordered" evidence="6">
    <location>
        <begin position="292"/>
        <end position="439"/>
    </location>
</feature>
<dbReference type="InterPro" id="IPR019340">
    <property type="entry name" value="Histone_AcTrfase_su3"/>
</dbReference>
<comment type="subcellular location">
    <subcellularLocation>
        <location evidence="1">Nucleus</location>
    </subcellularLocation>
</comment>
<protein>
    <submittedName>
        <fullName evidence="7">Chromatin-remodeling complexes subunit</fullName>
    </submittedName>
</protein>
<feature type="region of interest" description="Disordered" evidence="6">
    <location>
        <begin position="598"/>
        <end position="657"/>
    </location>
</feature>
<feature type="compositionally biased region" description="Basic and acidic residues" evidence="6">
    <location>
        <begin position="831"/>
        <end position="844"/>
    </location>
</feature>
<dbReference type="PANTHER" id="PTHR13556">
    <property type="entry name" value="TRANSCRIPTIONAL ADAPTER 3-RELATED"/>
    <property type="match status" value="1"/>
</dbReference>
<evidence type="ECO:0000313" key="8">
    <source>
        <dbReference type="Proteomes" id="UP000443090"/>
    </source>
</evidence>
<gene>
    <name evidence="7" type="primary">NGG1</name>
    <name evidence="7" type="ORF">LOCC1_G001848</name>
</gene>
<sequence length="853" mass="94092">MAVAKNVCIHHTWAGRPDAKAREGGNGMEWNGSKRTHSSSALEGPARRRASSSAQQGVRSARMRGQHAYKSRFGGSGYWSSSCKVSLMRDPERGRTNAKSLGGERGVSEKLVCEDLHCWPAWLAALLRVSAPTYYGTLTDGLSRPEFNHRALNCECACTPGNLNPRQSYCATFLTLTFTRNAPLSSQKGTGKKGSRDPRQSRSRNTTPSIIGTSTSSSHPESGETALLELPKDKFPTSPDFGDYVALAIPSSKDLEALSDKLKRLMAIIETRGDICNKGMRLMVEMRKDRQDDIARQNQEQEVMEKKKRDAAEEEERGRHRASKANKLKRRKDTSKGAEERPLTHGAHGLAPQDGTNLDRSSPLPPVRKTSRRLSGDDSASSSLSPVVATPAATGMDVDDKDERAVDEDDSSSDEHQPPPAPAIPHLQTFGDDPTTFPDPTVYDIQPVTPDMDDDTKRKIFSVAYFPESNLENLIPGTPPDKDFSNGKATNQVQANTFATYLEPYFRPYTEEDSAFLRDRGDRTTPFVMPRRGKKHYSDLWAEEDGGMALDNPLHGRDKLPANQGRGSIDNLDDAIAETDEISAGPVCSRLLATLRPEHRAPPFEEKPTANGLTNGEANVNGEANGDLSDPVQASGEAAPVPPATYMTDSASESWKKASHPKLEYLQVDERLKQELRHIGFLPPDPDPDYEAHYDDEIAVRLRALQAELKQQSIINGARKAKLQDLVKERMAHQEYTTILEDLDSQVQTAYLKRTRTMGKSKKNKRPGGAGGGSHFVGGTTGMARPGIGDITKTVMERRKKWIEGIGLVFDDERSTVKVPRSSDPSSSIFKPEEMGELVKREKESWDEDAEEE</sequence>
<keyword evidence="3" id="KW-0805">Transcription regulation</keyword>
<feature type="region of interest" description="Disordered" evidence="6">
    <location>
        <begin position="17"/>
        <end position="66"/>
    </location>
</feature>
<dbReference type="GO" id="GO:0000124">
    <property type="term" value="C:SAGA complex"/>
    <property type="evidence" value="ECO:0007669"/>
    <property type="project" value="TreeGrafter"/>
</dbReference>
<dbReference type="PANTHER" id="PTHR13556:SF2">
    <property type="entry name" value="TRANSCRIPTIONAL ADAPTER 3"/>
    <property type="match status" value="1"/>
</dbReference>
<feature type="compositionally biased region" description="Basic residues" evidence="6">
    <location>
        <begin position="319"/>
        <end position="333"/>
    </location>
</feature>
<feature type="compositionally biased region" description="Low complexity" evidence="6">
    <location>
        <begin position="615"/>
        <end position="626"/>
    </location>
</feature>
<feature type="region of interest" description="Disordered" evidence="6">
    <location>
        <begin position="184"/>
        <end position="224"/>
    </location>
</feature>
<feature type="region of interest" description="Disordered" evidence="6">
    <location>
        <begin position="815"/>
        <end position="853"/>
    </location>
</feature>
<comment type="similarity">
    <text evidence="2">Belongs to the NGG1 family.</text>
</comment>
<feature type="compositionally biased region" description="Acidic residues" evidence="6">
    <location>
        <begin position="397"/>
        <end position="412"/>
    </location>
</feature>
<evidence type="ECO:0000256" key="2">
    <source>
        <dbReference type="ARBA" id="ARBA00005330"/>
    </source>
</evidence>
<dbReference type="OrthoDB" id="1232at2759"/>
<dbReference type="GO" id="GO:0006357">
    <property type="term" value="P:regulation of transcription by RNA polymerase II"/>
    <property type="evidence" value="ECO:0007669"/>
    <property type="project" value="TreeGrafter"/>
</dbReference>
<organism evidence="7 8">
    <name type="scientific">Lachnellula occidentalis</name>
    <dbReference type="NCBI Taxonomy" id="215460"/>
    <lineage>
        <taxon>Eukaryota</taxon>
        <taxon>Fungi</taxon>
        <taxon>Dikarya</taxon>
        <taxon>Ascomycota</taxon>
        <taxon>Pezizomycotina</taxon>
        <taxon>Leotiomycetes</taxon>
        <taxon>Helotiales</taxon>
        <taxon>Lachnaceae</taxon>
        <taxon>Lachnellula</taxon>
    </lineage>
</organism>
<dbReference type="GO" id="GO:0003713">
    <property type="term" value="F:transcription coactivator activity"/>
    <property type="evidence" value="ECO:0007669"/>
    <property type="project" value="TreeGrafter"/>
</dbReference>
<accession>A0A8H8S606</accession>
<name>A0A8H8S606_9HELO</name>
<keyword evidence="4" id="KW-0804">Transcription</keyword>
<feature type="compositionally biased region" description="Low complexity" evidence="6">
    <location>
        <begin position="377"/>
        <end position="393"/>
    </location>
</feature>
<dbReference type="Pfam" id="PF10198">
    <property type="entry name" value="Ada3"/>
    <property type="match status" value="1"/>
</dbReference>
<proteinExistence type="inferred from homology"/>
<dbReference type="EMBL" id="QGMI01000037">
    <property type="protein sequence ID" value="TVY48673.1"/>
    <property type="molecule type" value="Genomic_DNA"/>
</dbReference>
<evidence type="ECO:0000256" key="4">
    <source>
        <dbReference type="ARBA" id="ARBA00023163"/>
    </source>
</evidence>
<keyword evidence="5" id="KW-0539">Nucleus</keyword>
<feature type="compositionally biased region" description="Basic and acidic residues" evidence="6">
    <location>
        <begin position="598"/>
        <end position="608"/>
    </location>
</feature>
<comment type="caution">
    <text evidence="7">The sequence shown here is derived from an EMBL/GenBank/DDBJ whole genome shotgun (WGS) entry which is preliminary data.</text>
</comment>
<dbReference type="GO" id="GO:0005634">
    <property type="term" value="C:nucleus"/>
    <property type="evidence" value="ECO:0007669"/>
    <property type="project" value="UniProtKB-SubCell"/>
</dbReference>
<dbReference type="Proteomes" id="UP000443090">
    <property type="component" value="Unassembled WGS sequence"/>
</dbReference>
<evidence type="ECO:0000256" key="5">
    <source>
        <dbReference type="ARBA" id="ARBA00023242"/>
    </source>
</evidence>
<feature type="compositionally biased region" description="Gly residues" evidence="6">
    <location>
        <begin position="768"/>
        <end position="781"/>
    </location>
</feature>
<keyword evidence="8" id="KW-1185">Reference proteome</keyword>
<feature type="compositionally biased region" description="Basic residues" evidence="6">
    <location>
        <begin position="756"/>
        <end position="766"/>
    </location>
</feature>